<feature type="compositionally biased region" description="Basic and acidic residues" evidence="1">
    <location>
        <begin position="335"/>
        <end position="353"/>
    </location>
</feature>
<accession>A0A0G2F589</accession>
<dbReference type="Gene3D" id="1.10.8.270">
    <property type="entry name" value="putative rabgap domain of human tbc1 domain family member 14 like domains"/>
    <property type="match status" value="1"/>
</dbReference>
<feature type="region of interest" description="Disordered" evidence="1">
    <location>
        <begin position="335"/>
        <end position="383"/>
    </location>
</feature>
<dbReference type="InterPro" id="IPR035969">
    <property type="entry name" value="Rab-GAP_TBC_sf"/>
</dbReference>
<dbReference type="PANTHER" id="PTHR47219">
    <property type="entry name" value="RAB GTPASE-ACTIVATING PROTEIN 1-LIKE"/>
    <property type="match status" value="1"/>
</dbReference>
<reference evidence="3 4" key="1">
    <citation type="submission" date="2015-05" db="EMBL/GenBank/DDBJ databases">
        <title>Distinctive expansion of gene families associated with plant cell wall degradation and secondary metabolism in the genomes of grapevine trunk pathogens.</title>
        <authorList>
            <person name="Lawrence D.P."/>
            <person name="Travadon R."/>
            <person name="Rolshausen P.E."/>
            <person name="Baumgartner K."/>
        </authorList>
    </citation>
    <scope>NUCLEOTIDE SEQUENCE [LARGE SCALE GENOMIC DNA]</scope>
    <source>
        <strain evidence="3">DA912</strain>
    </source>
</reference>
<protein>
    <submittedName>
        <fullName evidence="3">Putative tbc1 domain family member 14</fullName>
    </submittedName>
</protein>
<evidence type="ECO:0000256" key="1">
    <source>
        <dbReference type="SAM" id="MobiDB-lite"/>
    </source>
</evidence>
<feature type="compositionally biased region" description="Acidic residues" evidence="1">
    <location>
        <begin position="222"/>
        <end position="233"/>
    </location>
</feature>
<feature type="compositionally biased region" description="Polar residues" evidence="1">
    <location>
        <begin position="287"/>
        <end position="307"/>
    </location>
</feature>
<dbReference type="FunFam" id="1.10.8.270:FF:000034">
    <property type="entry name" value="TBC (Tre-2/Bub2/Cdc16) domain family"/>
    <property type="match status" value="1"/>
</dbReference>
<keyword evidence="4" id="KW-1185">Reference proteome</keyword>
<dbReference type="Pfam" id="PF22874">
    <property type="entry name" value="SBE2_M"/>
    <property type="match status" value="1"/>
</dbReference>
<dbReference type="Gene3D" id="1.10.10.750">
    <property type="entry name" value="Ypt/Rab-GAP domain of gyp1p, domain 1"/>
    <property type="match status" value="1"/>
</dbReference>
<feature type="region of interest" description="Disordered" evidence="1">
    <location>
        <begin position="433"/>
        <end position="457"/>
    </location>
</feature>
<feature type="compositionally biased region" description="Polar residues" evidence="1">
    <location>
        <begin position="90"/>
        <end position="117"/>
    </location>
</feature>
<feature type="domain" description="Rab-GAP TBC" evidence="2">
    <location>
        <begin position="490"/>
        <end position="696"/>
    </location>
</feature>
<dbReference type="Gene3D" id="1.10.472.80">
    <property type="entry name" value="Ypt/Rab-GAP domain of gyp1p, domain 3"/>
    <property type="match status" value="1"/>
</dbReference>
<proteinExistence type="predicted"/>
<dbReference type="Pfam" id="PF00566">
    <property type="entry name" value="RabGAP-TBC"/>
    <property type="match status" value="1"/>
</dbReference>
<dbReference type="OrthoDB" id="289721at2759"/>
<feature type="compositionally biased region" description="Basic and acidic residues" evidence="1">
    <location>
        <begin position="211"/>
        <end position="221"/>
    </location>
</feature>
<evidence type="ECO:0000313" key="4">
    <source>
        <dbReference type="Proteomes" id="UP000034680"/>
    </source>
</evidence>
<dbReference type="PROSITE" id="PS50086">
    <property type="entry name" value="TBC_RABGAP"/>
    <property type="match status" value="1"/>
</dbReference>
<dbReference type="Proteomes" id="UP000034680">
    <property type="component" value="Unassembled WGS sequence"/>
</dbReference>
<evidence type="ECO:0000313" key="3">
    <source>
        <dbReference type="EMBL" id="KKY29401.1"/>
    </source>
</evidence>
<evidence type="ECO:0000259" key="2">
    <source>
        <dbReference type="PROSITE" id="PS50086"/>
    </source>
</evidence>
<dbReference type="PANTHER" id="PTHR47219:SF15">
    <property type="entry name" value="TBC1 DOMAIN FAMILY MEMBER 12 ISOFORM X1"/>
    <property type="match status" value="1"/>
</dbReference>
<name>A0A0G2F589_9PEZI</name>
<feature type="compositionally biased region" description="Basic and acidic residues" evidence="1">
    <location>
        <begin position="438"/>
        <end position="457"/>
    </location>
</feature>
<dbReference type="InterPro" id="IPR050302">
    <property type="entry name" value="Rab_GAP_TBC_domain"/>
</dbReference>
<feature type="region of interest" description="Disordered" evidence="1">
    <location>
        <begin position="1"/>
        <end position="321"/>
    </location>
</feature>
<feature type="compositionally biased region" description="Polar residues" evidence="1">
    <location>
        <begin position="134"/>
        <end position="163"/>
    </location>
</feature>
<dbReference type="GO" id="GO:0031267">
    <property type="term" value="F:small GTPase binding"/>
    <property type="evidence" value="ECO:0007669"/>
    <property type="project" value="TreeGrafter"/>
</dbReference>
<dbReference type="InterPro" id="IPR000195">
    <property type="entry name" value="Rab-GAP-TBC_dom"/>
</dbReference>
<dbReference type="FunFam" id="1.10.10.750:FF:000013">
    <property type="entry name" value="Similar to TBC domain protein"/>
    <property type="match status" value="1"/>
</dbReference>
<dbReference type="EMBL" id="LCUC01000810">
    <property type="protein sequence ID" value="KKY29401.1"/>
    <property type="molecule type" value="Genomic_DNA"/>
</dbReference>
<gene>
    <name evidence="3" type="ORF">UCDDA912_g10674</name>
</gene>
<dbReference type="GO" id="GO:0005096">
    <property type="term" value="F:GTPase activator activity"/>
    <property type="evidence" value="ECO:0007669"/>
    <property type="project" value="TreeGrafter"/>
</dbReference>
<dbReference type="SUPFAM" id="SSF47923">
    <property type="entry name" value="Ypt/Rab-GAP domain of gyp1p"/>
    <property type="match status" value="2"/>
</dbReference>
<reference evidence="3 4" key="2">
    <citation type="submission" date="2015-05" db="EMBL/GenBank/DDBJ databases">
        <authorList>
            <person name="Morales-Cruz A."/>
            <person name="Amrine K.C."/>
            <person name="Cantu D."/>
        </authorList>
    </citation>
    <scope>NUCLEOTIDE SEQUENCE [LARGE SCALE GENOMIC DNA]</scope>
    <source>
        <strain evidence="3">DA912</strain>
    </source>
</reference>
<dbReference type="InterPro" id="IPR053949">
    <property type="entry name" value="SBE2/SBE22_M"/>
</dbReference>
<dbReference type="STRING" id="1214573.A0A0G2F589"/>
<feature type="compositionally biased region" description="Basic and acidic residues" evidence="1">
    <location>
        <begin position="60"/>
        <end position="76"/>
    </location>
</feature>
<dbReference type="AlphaFoldDB" id="A0A0G2F589"/>
<feature type="compositionally biased region" description="Polar residues" evidence="1">
    <location>
        <begin position="255"/>
        <end position="264"/>
    </location>
</feature>
<dbReference type="SMART" id="SM00164">
    <property type="entry name" value="TBC"/>
    <property type="match status" value="1"/>
</dbReference>
<sequence length="757" mass="84110">MMIYERPIVEEPAALPGSGSPPGLTTSKSSKTSSFHSSFSDRESVLTDVSNFEDIGLDDDAPHYDRDMQQPKRDPSPYDASYASDLRAKSMTSLSKPQQQQRSLSKPRSPQVSQREITGTKKRRPSAPALQPHNLRSNVRSTNTSQLLSESYVTSQPRSNNGRPHSRPSVPASKGSRTPSPNMRQLRPSLSIKPSPSNMTLRPRRGSWQSTRERKTEAELERECDEDDGDDIPEGIVLDNVPLSPRPHSERTMSRPASKSNSPERSPKPRVRSVGNGTPATGGESGSIGSLRSPSWKSDTALSSLKSPLSEGMPSPHLTRASSWNATLAALNKEAQELTEKLEEHAEELEVKSQRSSTGSIPKARRASTTEVSRPKHKSALAELPPLRRSNIMIDPLPISKEKEAVLSRTRPSWLPPKDPAEERRHLKEYQKMMQRSAENERRREEQKKAMSKNKDTAADSIMQIWEHEVVPRWNDSIRERRTRELWWRGVASRSRGVVWTKAIGNDLGLTEKSFEAALARAQEAEAREKAGHGSPEDHKVVGWMRTVRKDVETQTWRDLKIFQAGGPLHQSLLDVLSAYTMYRSDIGYVTGCNTIAALLLLNLPDSTAAFIALANILNRSLPLSFYSDDQGAKSSAYNLLLQTLATKSPNLNAHLTALPDHDADAYLGDIFTSLFTGHVALDEAARLWDVYVFEGDSVLVRAGVAVLLEHEMALLSTKNMDEVKSAICGKKQKLVGRPGDEDRWMKSVREAGKHNS</sequence>
<organism evidence="3 4">
    <name type="scientific">Diaporthe ampelina</name>
    <dbReference type="NCBI Taxonomy" id="1214573"/>
    <lineage>
        <taxon>Eukaryota</taxon>
        <taxon>Fungi</taxon>
        <taxon>Dikarya</taxon>
        <taxon>Ascomycota</taxon>
        <taxon>Pezizomycotina</taxon>
        <taxon>Sordariomycetes</taxon>
        <taxon>Sordariomycetidae</taxon>
        <taxon>Diaporthales</taxon>
        <taxon>Diaporthaceae</taxon>
        <taxon>Diaporthe</taxon>
    </lineage>
</organism>
<feature type="compositionally biased region" description="Low complexity" evidence="1">
    <location>
        <begin position="15"/>
        <end position="38"/>
    </location>
</feature>
<comment type="caution">
    <text evidence="3">The sequence shown here is derived from an EMBL/GenBank/DDBJ whole genome shotgun (WGS) entry which is preliminary data.</text>
</comment>